<dbReference type="Gene3D" id="3.40.50.2300">
    <property type="match status" value="2"/>
</dbReference>
<evidence type="ECO:0000256" key="1">
    <source>
        <dbReference type="ARBA" id="ARBA00010062"/>
    </source>
</evidence>
<accession>A0A2U8GYE6</accession>
<dbReference type="KEGG" id="acom:CEW83_03485"/>
<dbReference type="AlphaFoldDB" id="A0A2U8GYE6"/>
<feature type="domain" description="Leucine-binding protein" evidence="4">
    <location>
        <begin position="25"/>
        <end position="361"/>
    </location>
</feature>
<name>A0A2U8GYE6_9RHOO</name>
<evidence type="ECO:0000259" key="4">
    <source>
        <dbReference type="Pfam" id="PF13458"/>
    </source>
</evidence>
<proteinExistence type="inferred from homology"/>
<dbReference type="InterPro" id="IPR028082">
    <property type="entry name" value="Peripla_BP_I"/>
</dbReference>
<evidence type="ECO:0000256" key="2">
    <source>
        <dbReference type="ARBA" id="ARBA00022729"/>
    </source>
</evidence>
<comment type="similarity">
    <text evidence="1">Belongs to the leucine-binding protein family.</text>
</comment>
<keyword evidence="6" id="KW-1185">Reference proteome</keyword>
<dbReference type="InterPro" id="IPR028081">
    <property type="entry name" value="Leu-bd"/>
</dbReference>
<dbReference type="EMBL" id="CP022187">
    <property type="protein sequence ID" value="AWI77475.1"/>
    <property type="molecule type" value="Genomic_DNA"/>
</dbReference>
<organism evidence="5 6">
    <name type="scientific">Parazoarcus communis</name>
    <dbReference type="NCBI Taxonomy" id="41977"/>
    <lineage>
        <taxon>Bacteria</taxon>
        <taxon>Pseudomonadati</taxon>
        <taxon>Pseudomonadota</taxon>
        <taxon>Betaproteobacteria</taxon>
        <taxon>Rhodocyclales</taxon>
        <taxon>Zoogloeaceae</taxon>
        <taxon>Parazoarcus</taxon>
    </lineage>
</organism>
<feature type="chain" id="PRO_5015987641" evidence="3">
    <location>
        <begin position="22"/>
        <end position="388"/>
    </location>
</feature>
<evidence type="ECO:0000313" key="6">
    <source>
        <dbReference type="Proteomes" id="UP000244930"/>
    </source>
</evidence>
<dbReference type="Pfam" id="PF13458">
    <property type="entry name" value="Peripla_BP_6"/>
    <property type="match status" value="1"/>
</dbReference>
<evidence type="ECO:0000256" key="3">
    <source>
        <dbReference type="SAM" id="SignalP"/>
    </source>
</evidence>
<keyword evidence="2 3" id="KW-0732">Signal</keyword>
<feature type="signal peptide" evidence="3">
    <location>
        <begin position="1"/>
        <end position="21"/>
    </location>
</feature>
<dbReference type="CDD" id="cd06359">
    <property type="entry name" value="PBP1_Nba-like"/>
    <property type="match status" value="1"/>
</dbReference>
<dbReference type="PANTHER" id="PTHR30483">
    <property type="entry name" value="LEUCINE-SPECIFIC-BINDING PROTEIN"/>
    <property type="match status" value="1"/>
</dbReference>
<evidence type="ECO:0000313" key="5">
    <source>
        <dbReference type="EMBL" id="AWI77475.1"/>
    </source>
</evidence>
<dbReference type="InterPro" id="IPR051010">
    <property type="entry name" value="BCAA_transport"/>
</dbReference>
<dbReference type="PANTHER" id="PTHR30483:SF6">
    <property type="entry name" value="PERIPLASMIC BINDING PROTEIN OF ABC TRANSPORTER FOR NATURAL AMINO ACIDS"/>
    <property type="match status" value="1"/>
</dbReference>
<sequence length="388" mass="41977">MKKTCVALACSTLLASGAVMAADSMKVGMMTTLSGPGAGLGIDIRDGFELAVKHLGGKLGGITTEVIVADDAQNPETAKQITERFIKRDQVDIATGVVFSNIMLAVGPAFFAAETFYISANAGPSQYAGAECNPYFFNVAWQNDNLHEAMGKHVQDKGFKKVAMVAPNYPAGKDALTGFKRFYKGEVADEVYTKLGQLDYAAEIAQIRASGADALYIFLPGGMGINFIKQYSQSGMLKKTPLFAPGFSGDEDVVKAVGPAMEGVFNTSHWYREMDNPVNQRFVADFQKDTGRLPTLYASQGYDAALLIDAAVKSVGGKIEDKAAFRKALETVKASSTRGEYHFGNNHYPVQNYYLREVVKNADGSVSNKYVGKVMDKHTDAYAKECKM</sequence>
<dbReference type="Proteomes" id="UP000244930">
    <property type="component" value="Chromosome"/>
</dbReference>
<gene>
    <name evidence="5" type="ORF">CEW83_03485</name>
</gene>
<reference evidence="5 6" key="1">
    <citation type="submission" date="2017-06" db="EMBL/GenBank/DDBJ databases">
        <title>Azoarcus.</title>
        <authorList>
            <person name="Woo J.-H."/>
            <person name="Kim H.-S."/>
        </authorList>
    </citation>
    <scope>NUCLEOTIDE SEQUENCE [LARGE SCALE GENOMIC DNA]</scope>
    <source>
        <strain evidence="5 6">TSPY31</strain>
    </source>
</reference>
<protein>
    <submittedName>
        <fullName evidence="5">ABC transporter substrate-binding protein</fullName>
    </submittedName>
</protein>
<dbReference type="SUPFAM" id="SSF53822">
    <property type="entry name" value="Periplasmic binding protein-like I"/>
    <property type="match status" value="1"/>
</dbReference>